<keyword evidence="1" id="KW-0479">Metal-binding</keyword>
<dbReference type="PANTHER" id="PTHR24409:SF295">
    <property type="entry name" value="AZ2-RELATED"/>
    <property type="match status" value="1"/>
</dbReference>
<dbReference type="Proteomes" id="UP001476247">
    <property type="component" value="Unassembled WGS sequence"/>
</dbReference>
<evidence type="ECO:0000256" key="1">
    <source>
        <dbReference type="ARBA" id="ARBA00022723"/>
    </source>
</evidence>
<dbReference type="PROSITE" id="PS50157">
    <property type="entry name" value="ZINC_FINGER_C2H2_2"/>
    <property type="match status" value="2"/>
</dbReference>
<feature type="compositionally biased region" description="Polar residues" evidence="6">
    <location>
        <begin position="183"/>
        <end position="214"/>
    </location>
</feature>
<reference evidence="8 9" key="1">
    <citation type="submission" date="2024-04" db="EMBL/GenBank/DDBJ databases">
        <title>genome sequences of Mucor flavus KT1a and Helicostylum pulchrum KT1b strains isolation_sourced from the surface of a dry-aged beef.</title>
        <authorList>
            <person name="Toyotome T."/>
            <person name="Hosono M."/>
            <person name="Torimaru M."/>
            <person name="Fukuda K."/>
            <person name="Mikami N."/>
        </authorList>
    </citation>
    <scope>NUCLEOTIDE SEQUENCE [LARGE SCALE GENOMIC DNA]</scope>
    <source>
        <strain evidence="8 9">KT1b</strain>
    </source>
</reference>
<evidence type="ECO:0000256" key="4">
    <source>
        <dbReference type="ARBA" id="ARBA00022833"/>
    </source>
</evidence>
<name>A0ABP9XSN3_9FUNG</name>
<protein>
    <recommendedName>
        <fullName evidence="7">C2H2-type domain-containing protein</fullName>
    </recommendedName>
</protein>
<feature type="domain" description="C2H2-type" evidence="7">
    <location>
        <begin position="435"/>
        <end position="458"/>
    </location>
</feature>
<keyword evidence="3 5" id="KW-0863">Zinc-finger</keyword>
<evidence type="ECO:0000313" key="9">
    <source>
        <dbReference type="Proteomes" id="UP001476247"/>
    </source>
</evidence>
<dbReference type="PROSITE" id="PS00028">
    <property type="entry name" value="ZINC_FINGER_C2H2_1"/>
    <property type="match status" value="7"/>
</dbReference>
<keyword evidence="2" id="KW-0677">Repeat</keyword>
<dbReference type="EMBL" id="BAABUJ010000008">
    <property type="protein sequence ID" value="GAA5797726.1"/>
    <property type="molecule type" value="Genomic_DNA"/>
</dbReference>
<accession>A0ABP9XSN3</accession>
<keyword evidence="4" id="KW-0862">Zinc</keyword>
<organism evidence="8 9">
    <name type="scientific">Helicostylum pulchrum</name>
    <dbReference type="NCBI Taxonomy" id="562976"/>
    <lineage>
        <taxon>Eukaryota</taxon>
        <taxon>Fungi</taxon>
        <taxon>Fungi incertae sedis</taxon>
        <taxon>Mucoromycota</taxon>
        <taxon>Mucoromycotina</taxon>
        <taxon>Mucoromycetes</taxon>
        <taxon>Mucorales</taxon>
        <taxon>Mucorineae</taxon>
        <taxon>Mucoraceae</taxon>
        <taxon>Helicostylum</taxon>
    </lineage>
</organism>
<evidence type="ECO:0000259" key="7">
    <source>
        <dbReference type="PROSITE" id="PS50157"/>
    </source>
</evidence>
<feature type="domain" description="C2H2-type" evidence="7">
    <location>
        <begin position="539"/>
        <end position="562"/>
    </location>
</feature>
<comment type="caution">
    <text evidence="8">The sequence shown here is derived from an EMBL/GenBank/DDBJ whole genome shotgun (WGS) entry which is preliminary data.</text>
</comment>
<dbReference type="SMART" id="SM00355">
    <property type="entry name" value="ZnF_C2H2"/>
    <property type="match status" value="8"/>
</dbReference>
<dbReference type="InterPro" id="IPR013087">
    <property type="entry name" value="Znf_C2H2_type"/>
</dbReference>
<evidence type="ECO:0000256" key="5">
    <source>
        <dbReference type="PROSITE-ProRule" id="PRU00042"/>
    </source>
</evidence>
<dbReference type="Gene3D" id="3.30.160.60">
    <property type="entry name" value="Classic Zinc Finger"/>
    <property type="match status" value="2"/>
</dbReference>
<evidence type="ECO:0000313" key="8">
    <source>
        <dbReference type="EMBL" id="GAA5797726.1"/>
    </source>
</evidence>
<evidence type="ECO:0000256" key="3">
    <source>
        <dbReference type="ARBA" id="ARBA00022771"/>
    </source>
</evidence>
<sequence length="677" mass="77594">MAPNSVPKRGRGRPRKYTPIKELQSIHSTKVKRRYRKRNVPIPCAILTRSRSNPSVIECNPKHSSSDEKEVEVKKRRLGRENIVLEEEVQNTSIQSTSLKLNDDNLRVNEEKHISSYHKTAPLSDKDCTDLCCVACATTLNTIVGKIACTRSKSNDERTASISEIECIEDRRQYSLVRDTEDSTIPTRSSLSPRTQPTNLTSNNETLTPADSTLGSSTVIIPYNGSSTSTRPVLGSLTDPTLDNELSSSIVSTLDPSEVETKLLPDTNDPNHFCRVCDRKYQSDSTYHVHLIRIHGIRDPNWRMRRILHPDVVPDIKNQDLFCAACERYFRTPITFACHIANVHNISFSNSEIPKRKYEERAGQLKKNKQRKKHRKPFNSLVLPCVKDPQFYCARCDWRYATKLSFIVHLKKVHSFRIHQDDFKDYTDFSGDSIWRCLLCTKALPDRDSLNAHVRLIHNFRLAPHSSINDFTCYLCKKEYYTTRDAVNHLIHVHGIQPAVKLENRNELPPSLSLPLRSQVQTAAYSEGGESSVSRNLVHECSACGNRFSNKYELGCHKEDYHDSTFIYDADKSFCSLCDSSFISKYTYRNHLRSIHLIDELPPVSDKKSDTDDNTHQVRNTISKEEENITIVKVKDEANPNENTFNLSKNAYCEICDLSYSTMVHYRLHCFKYHRSG</sequence>
<dbReference type="PANTHER" id="PTHR24409">
    <property type="entry name" value="ZINC FINGER PROTEIN 142"/>
    <property type="match status" value="1"/>
</dbReference>
<keyword evidence="9" id="KW-1185">Reference proteome</keyword>
<gene>
    <name evidence="8" type="ORF">HPULCUR_003120</name>
</gene>
<feature type="region of interest" description="Disordered" evidence="6">
    <location>
        <begin position="178"/>
        <end position="214"/>
    </location>
</feature>
<evidence type="ECO:0000256" key="6">
    <source>
        <dbReference type="SAM" id="MobiDB-lite"/>
    </source>
</evidence>
<proteinExistence type="predicted"/>
<evidence type="ECO:0000256" key="2">
    <source>
        <dbReference type="ARBA" id="ARBA00022737"/>
    </source>
</evidence>